<feature type="transmembrane region" description="Helical" evidence="1">
    <location>
        <begin position="66"/>
        <end position="82"/>
    </location>
</feature>
<comment type="caution">
    <text evidence="2">The sequence shown here is derived from an EMBL/GenBank/DDBJ whole genome shotgun (WGS) entry which is preliminary data.</text>
</comment>
<gene>
    <name evidence="2" type="ORF">WT27_12655</name>
</gene>
<organism evidence="2 3">
    <name type="scientific">Burkholderia territorii</name>
    <dbReference type="NCBI Taxonomy" id="1503055"/>
    <lineage>
        <taxon>Bacteria</taxon>
        <taxon>Pseudomonadati</taxon>
        <taxon>Pseudomonadota</taxon>
        <taxon>Betaproteobacteria</taxon>
        <taxon>Burkholderiales</taxon>
        <taxon>Burkholderiaceae</taxon>
        <taxon>Burkholderia</taxon>
        <taxon>Burkholderia cepacia complex</taxon>
    </lineage>
</organism>
<reference evidence="2 3" key="1">
    <citation type="submission" date="2015-11" db="EMBL/GenBank/DDBJ databases">
        <title>Expanding the genomic diversity of Burkholderia species for the development of highly accurate diagnostics.</title>
        <authorList>
            <person name="Sahl J."/>
            <person name="Keim P."/>
            <person name="Wagner D."/>
        </authorList>
    </citation>
    <scope>NUCLEOTIDE SEQUENCE [LARGE SCALE GENOMIC DNA]</scope>
    <source>
        <strain evidence="2 3">MSMB1301WGS</strain>
    </source>
</reference>
<keyword evidence="1" id="KW-1133">Transmembrane helix</keyword>
<keyword evidence="1" id="KW-0812">Transmembrane</keyword>
<dbReference type="EMBL" id="LPEQ01000113">
    <property type="protein sequence ID" value="KVV40776.1"/>
    <property type="molecule type" value="Genomic_DNA"/>
</dbReference>
<evidence type="ECO:0000256" key="1">
    <source>
        <dbReference type="SAM" id="Phobius"/>
    </source>
</evidence>
<keyword evidence="3" id="KW-1185">Reference proteome</keyword>
<protein>
    <submittedName>
        <fullName evidence="2">Uncharacterized protein</fullName>
    </submittedName>
</protein>
<feature type="transmembrane region" description="Helical" evidence="1">
    <location>
        <begin position="39"/>
        <end position="60"/>
    </location>
</feature>
<proteinExistence type="predicted"/>
<accession>A0A125A9A4</accession>
<dbReference type="AlphaFoldDB" id="A0A125A9A4"/>
<name>A0A125A9A4_9BURK</name>
<evidence type="ECO:0000313" key="2">
    <source>
        <dbReference type="EMBL" id="KVV40776.1"/>
    </source>
</evidence>
<evidence type="ECO:0000313" key="3">
    <source>
        <dbReference type="Proteomes" id="UP000062317"/>
    </source>
</evidence>
<sequence length="84" mass="9462">MNTTKKLPFWQRRVDVVVAGKAAAEQRTEFNWRLLTVPLYWLMLTAAGVGVFWTICLVFSVTVSLVKAFPVIAAILLIGLLLKR</sequence>
<dbReference type="Proteomes" id="UP000062317">
    <property type="component" value="Unassembled WGS sequence"/>
</dbReference>
<keyword evidence="1" id="KW-0472">Membrane</keyword>
<dbReference type="RefSeq" id="WP_060108099.1">
    <property type="nucleotide sequence ID" value="NZ_LPEQ01000113.1"/>
</dbReference>